<keyword evidence="3 4" id="KW-0472">Membrane</keyword>
<feature type="transmembrane region" description="Helical" evidence="4">
    <location>
        <begin position="280"/>
        <end position="297"/>
    </location>
</feature>
<organism evidence="6 7">
    <name type="scientific">Shewanella salipaludis</name>
    <dbReference type="NCBI Taxonomy" id="2723052"/>
    <lineage>
        <taxon>Bacteria</taxon>
        <taxon>Pseudomonadati</taxon>
        <taxon>Pseudomonadota</taxon>
        <taxon>Gammaproteobacteria</taxon>
        <taxon>Alteromonadales</taxon>
        <taxon>Shewanellaceae</taxon>
        <taxon>Shewanella</taxon>
    </lineage>
</organism>
<dbReference type="Pfam" id="PF07690">
    <property type="entry name" value="MFS_1"/>
    <property type="match status" value="1"/>
</dbReference>
<evidence type="ECO:0000256" key="2">
    <source>
        <dbReference type="ARBA" id="ARBA00022989"/>
    </source>
</evidence>
<feature type="domain" description="Major facilitator superfamily (MFS) profile" evidence="5">
    <location>
        <begin position="3"/>
        <end position="391"/>
    </location>
</feature>
<dbReference type="InterPro" id="IPR011701">
    <property type="entry name" value="MFS"/>
</dbReference>
<dbReference type="AlphaFoldDB" id="A0A972FVK4"/>
<evidence type="ECO:0000259" key="5">
    <source>
        <dbReference type="PROSITE" id="PS50850"/>
    </source>
</evidence>
<gene>
    <name evidence="6" type="ORF">HC757_13005</name>
</gene>
<feature type="transmembrane region" description="Helical" evidence="4">
    <location>
        <begin position="218"/>
        <end position="237"/>
    </location>
</feature>
<dbReference type="EMBL" id="JAAXYH010000009">
    <property type="protein sequence ID" value="NMH66079.1"/>
    <property type="molecule type" value="Genomic_DNA"/>
</dbReference>
<feature type="transmembrane region" description="Helical" evidence="4">
    <location>
        <begin position="39"/>
        <end position="59"/>
    </location>
</feature>
<reference evidence="6" key="1">
    <citation type="submission" date="2020-04" db="EMBL/GenBank/DDBJ databases">
        <title>Description of Shewanella salipaludis sp. nov., isolated from a salt marsh.</title>
        <authorList>
            <person name="Park S."/>
            <person name="Yoon J.-H."/>
        </authorList>
    </citation>
    <scope>NUCLEOTIDE SEQUENCE</scope>
    <source>
        <strain evidence="6">SHSM-M6</strain>
    </source>
</reference>
<keyword evidence="7" id="KW-1185">Reference proteome</keyword>
<dbReference type="PANTHER" id="PTHR23546:SF1">
    <property type="entry name" value="MEMBRANE PROTEIN"/>
    <property type="match status" value="1"/>
</dbReference>
<feature type="transmembrane region" description="Helical" evidence="4">
    <location>
        <begin position="303"/>
        <end position="324"/>
    </location>
</feature>
<proteinExistence type="predicted"/>
<dbReference type="Proteomes" id="UP000737113">
    <property type="component" value="Unassembled WGS sequence"/>
</dbReference>
<dbReference type="RefSeq" id="WP_169564809.1">
    <property type="nucleotide sequence ID" value="NZ_JAAXYH010000009.1"/>
</dbReference>
<keyword evidence="1 4" id="KW-0812">Transmembrane</keyword>
<dbReference type="PROSITE" id="PS50850">
    <property type="entry name" value="MFS"/>
    <property type="match status" value="1"/>
</dbReference>
<name>A0A972FVK4_9GAMM</name>
<sequence>MPVIAIVLFCHFLTAFTALGMPLFLPRMLTSLGLADSGYLVGAMFVLPTVCTALTAPWWGRFADRFGKKTSLLRAQAGLVLGFLLSGFADSVWLFALGLMVQGVSGGTLAASNAYLSRLYGGKALAHSLNLTQCSARLALVCAPIVLGLFTHLSEPLQIYRALALLPLLALLICSFLPGDGDQAMPTAGAGPAADKADAPTRMQTGTEIGTGTAFSHLLWLQFLFCFAMVVTFPYFLPYSEQLGVGSDALSGFYYSLPHLVYLLLAFHTKKLSLSPQLQSRLGLGLLGISCLGQFLLPGSEGLLWLRLLFGLGIVLSYSGLHLLVSQSLNHKAAGLSFGRFDAWGKWAGVMAGLAASGVSQLGNLQWPFLLAALSCGAGLFVLIFSFKEVQDHACTVP</sequence>
<dbReference type="GO" id="GO:0022857">
    <property type="term" value="F:transmembrane transporter activity"/>
    <property type="evidence" value="ECO:0007669"/>
    <property type="project" value="InterPro"/>
</dbReference>
<dbReference type="Gene3D" id="1.20.1250.20">
    <property type="entry name" value="MFS general substrate transporter like domains"/>
    <property type="match status" value="2"/>
</dbReference>
<dbReference type="InterPro" id="IPR020846">
    <property type="entry name" value="MFS_dom"/>
</dbReference>
<feature type="transmembrane region" description="Helical" evidence="4">
    <location>
        <begin position="344"/>
        <end position="363"/>
    </location>
</feature>
<feature type="transmembrane region" description="Helical" evidence="4">
    <location>
        <begin position="369"/>
        <end position="387"/>
    </location>
</feature>
<feature type="transmembrane region" description="Helical" evidence="4">
    <location>
        <begin position="71"/>
        <end position="89"/>
    </location>
</feature>
<evidence type="ECO:0000313" key="6">
    <source>
        <dbReference type="EMBL" id="NMH66079.1"/>
    </source>
</evidence>
<dbReference type="PANTHER" id="PTHR23546">
    <property type="entry name" value="TRANSPORT PROTEIN"/>
    <property type="match status" value="1"/>
</dbReference>
<dbReference type="InterPro" id="IPR036259">
    <property type="entry name" value="MFS_trans_sf"/>
</dbReference>
<evidence type="ECO:0000256" key="4">
    <source>
        <dbReference type="SAM" id="Phobius"/>
    </source>
</evidence>
<evidence type="ECO:0000256" key="3">
    <source>
        <dbReference type="ARBA" id="ARBA00023136"/>
    </source>
</evidence>
<evidence type="ECO:0000313" key="7">
    <source>
        <dbReference type="Proteomes" id="UP000737113"/>
    </source>
</evidence>
<protein>
    <submittedName>
        <fullName evidence="6">MFS transporter</fullName>
    </submittedName>
</protein>
<feature type="transmembrane region" description="Helical" evidence="4">
    <location>
        <begin position="159"/>
        <end position="177"/>
    </location>
</feature>
<evidence type="ECO:0000256" key="1">
    <source>
        <dbReference type="ARBA" id="ARBA00022692"/>
    </source>
</evidence>
<comment type="caution">
    <text evidence="6">The sequence shown here is derived from an EMBL/GenBank/DDBJ whole genome shotgun (WGS) entry which is preliminary data.</text>
</comment>
<feature type="transmembrane region" description="Helical" evidence="4">
    <location>
        <begin position="249"/>
        <end position="268"/>
    </location>
</feature>
<keyword evidence="2 4" id="KW-1133">Transmembrane helix</keyword>
<dbReference type="SUPFAM" id="SSF103473">
    <property type="entry name" value="MFS general substrate transporter"/>
    <property type="match status" value="1"/>
</dbReference>
<accession>A0A972FVK4</accession>